<reference evidence="3 4" key="1">
    <citation type="journal article" date="2016" name="Genome Announc.">
        <title>Genome Sequence of Madurella mycetomatis mm55, Isolated from a Human Mycetoma Case in Sudan.</title>
        <authorList>
            <person name="Smit S."/>
            <person name="Derks M.F."/>
            <person name="Bervoets S."/>
            <person name="Fahal A."/>
            <person name="van Leeuwen W."/>
            <person name="van Belkum A."/>
            <person name="van de Sande W.W."/>
        </authorList>
    </citation>
    <scope>NUCLEOTIDE SEQUENCE [LARGE SCALE GENOMIC DNA]</scope>
    <source>
        <strain evidence="4">mm55</strain>
    </source>
</reference>
<dbReference type="STRING" id="100816.A0A175WDE4"/>
<feature type="compositionally biased region" description="Pro residues" evidence="1">
    <location>
        <begin position="18"/>
        <end position="27"/>
    </location>
</feature>
<feature type="region of interest" description="Disordered" evidence="1">
    <location>
        <begin position="1"/>
        <end position="30"/>
    </location>
</feature>
<dbReference type="InterPro" id="IPR051450">
    <property type="entry name" value="Gfo/Idh/MocA_Oxidoreductases"/>
</dbReference>
<keyword evidence="4" id="KW-1185">Reference proteome</keyword>
<evidence type="ECO:0000259" key="2">
    <source>
        <dbReference type="Pfam" id="PF01408"/>
    </source>
</evidence>
<proteinExistence type="predicted"/>
<dbReference type="SUPFAM" id="SSF51735">
    <property type="entry name" value="NAD(P)-binding Rossmann-fold domains"/>
    <property type="match status" value="1"/>
</dbReference>
<name>A0A175WDE4_9PEZI</name>
<dbReference type="AlphaFoldDB" id="A0A175WDE4"/>
<protein>
    <submittedName>
        <fullName evidence="3">1,5-anhydro-D-fructose reductase</fullName>
    </submittedName>
</protein>
<dbReference type="Proteomes" id="UP000078237">
    <property type="component" value="Unassembled WGS sequence"/>
</dbReference>
<dbReference type="PANTHER" id="PTHR43377">
    <property type="entry name" value="BILIVERDIN REDUCTASE A"/>
    <property type="match status" value="1"/>
</dbReference>
<dbReference type="GO" id="GO:0000166">
    <property type="term" value="F:nucleotide binding"/>
    <property type="evidence" value="ECO:0007669"/>
    <property type="project" value="InterPro"/>
</dbReference>
<feature type="region of interest" description="Disordered" evidence="1">
    <location>
        <begin position="395"/>
        <end position="424"/>
    </location>
</feature>
<dbReference type="OrthoDB" id="2129491at2759"/>
<dbReference type="Gene3D" id="3.40.50.720">
    <property type="entry name" value="NAD(P)-binding Rossmann-like Domain"/>
    <property type="match status" value="1"/>
</dbReference>
<evidence type="ECO:0000313" key="4">
    <source>
        <dbReference type="Proteomes" id="UP000078237"/>
    </source>
</evidence>
<sequence length="560" mass="61368">MPAAKDTVLPEADGAPRLPSPRPPVSASPPRILIIGAGSRGFTYARTVRASSNGVISAIAEPDHYKRNRFGETMIWGPGAPLPEGAAFESWRDFITYETRRRARAEAGEQNVPPGVDAAFVCVLDEMHREVVVALSKLGGLHIMCEKPLATTLEDCIEMYAALQSNKTPGGHQAIFSIGHVLRYSPHNILLRKLLLEDRVIGDILSVVHTEPVGWWHFAHSYVRGNWRQESTSAPSLLTKSCHDIDVLLWLLCSPVDCSAQDCPPPHLPSTVTSSGSLQYFKRSRKPVAAGSATNCLSCPAEESCKYSAKRIYVGKELGGLGSGNKAWPVKIVLPDIESYGSEAEATEALLAELANDYDANTPSSQVAQRNWFGRCVYESDNDVCDEQVVTITWDDDPLPRPSSSADESVAPGQPTAFQPGRSSKTATFHMVAHTKKICDRYTHLYGVDGEIFADSTTITVEDFRTGQTTVHRPHMESRGHGGGDIGLTRQFVAAVDKVKNHGWSTDRAQRELVGCTLEEVIRSHAMVFCAEAARRERKVVGWPEWWANEVEGRLSKAQA</sequence>
<evidence type="ECO:0000313" key="3">
    <source>
        <dbReference type="EMBL" id="KXX81675.1"/>
    </source>
</evidence>
<dbReference type="Pfam" id="PF01408">
    <property type="entry name" value="GFO_IDH_MocA"/>
    <property type="match status" value="1"/>
</dbReference>
<dbReference type="InterPro" id="IPR036291">
    <property type="entry name" value="NAD(P)-bd_dom_sf"/>
</dbReference>
<gene>
    <name evidence="3" type="ORF">MMYC01_201047</name>
</gene>
<dbReference type="PANTHER" id="PTHR43377:SF12">
    <property type="entry name" value="BINDING ROSSMANN FOLD OXIDOREDUCTASE, PUTATIVE (AFU_ORTHOLOGUE AFUA_3G11840)-RELATED"/>
    <property type="match status" value="1"/>
</dbReference>
<dbReference type="Gene3D" id="3.30.360.10">
    <property type="entry name" value="Dihydrodipicolinate Reductase, domain 2"/>
    <property type="match status" value="2"/>
</dbReference>
<organism evidence="3 4">
    <name type="scientific">Madurella mycetomatis</name>
    <dbReference type="NCBI Taxonomy" id="100816"/>
    <lineage>
        <taxon>Eukaryota</taxon>
        <taxon>Fungi</taxon>
        <taxon>Dikarya</taxon>
        <taxon>Ascomycota</taxon>
        <taxon>Pezizomycotina</taxon>
        <taxon>Sordariomycetes</taxon>
        <taxon>Sordariomycetidae</taxon>
        <taxon>Sordariales</taxon>
        <taxon>Sordariales incertae sedis</taxon>
        <taxon>Madurella</taxon>
    </lineage>
</organism>
<dbReference type="VEuPathDB" id="FungiDB:MMYC01_201047"/>
<dbReference type="EMBL" id="LCTW02000029">
    <property type="protein sequence ID" value="KXX81675.1"/>
    <property type="molecule type" value="Genomic_DNA"/>
</dbReference>
<accession>A0A175WDE4</accession>
<comment type="caution">
    <text evidence="3">The sequence shown here is derived from an EMBL/GenBank/DDBJ whole genome shotgun (WGS) entry which is preliminary data.</text>
</comment>
<feature type="domain" description="Gfo/Idh/MocA-like oxidoreductase N-terminal" evidence="2">
    <location>
        <begin position="31"/>
        <end position="167"/>
    </location>
</feature>
<dbReference type="InterPro" id="IPR000683">
    <property type="entry name" value="Gfo/Idh/MocA-like_OxRdtase_N"/>
</dbReference>
<dbReference type="SUPFAM" id="SSF55347">
    <property type="entry name" value="Glyceraldehyde-3-phosphate dehydrogenase-like, C-terminal domain"/>
    <property type="match status" value="1"/>
</dbReference>
<evidence type="ECO:0000256" key="1">
    <source>
        <dbReference type="SAM" id="MobiDB-lite"/>
    </source>
</evidence>